<dbReference type="SUPFAM" id="SSF46689">
    <property type="entry name" value="Homeodomain-like"/>
    <property type="match status" value="2"/>
</dbReference>
<protein>
    <submittedName>
        <fullName evidence="5">AraC family transcriptional regulator</fullName>
    </submittedName>
</protein>
<accession>A0A1Q9ACL0</accession>
<dbReference type="SMART" id="SM00342">
    <property type="entry name" value="HTH_ARAC"/>
    <property type="match status" value="1"/>
</dbReference>
<comment type="caution">
    <text evidence="5">The sequence shown here is derived from an EMBL/GenBank/DDBJ whole genome shotgun (WGS) entry which is preliminary data.</text>
</comment>
<name>A0A1Q9ACL0_9HYPH</name>
<evidence type="ECO:0000256" key="1">
    <source>
        <dbReference type="ARBA" id="ARBA00023015"/>
    </source>
</evidence>
<proteinExistence type="predicted"/>
<dbReference type="STRING" id="1672749.BJF92_14515"/>
<dbReference type="InterPro" id="IPR020449">
    <property type="entry name" value="Tscrpt_reg_AraC-type_HTH"/>
</dbReference>
<evidence type="ECO:0000313" key="6">
    <source>
        <dbReference type="Proteomes" id="UP000186143"/>
    </source>
</evidence>
<dbReference type="PANTHER" id="PTHR46796:SF14">
    <property type="entry name" value="TRANSCRIPTIONAL REGULATORY PROTEIN"/>
    <property type="match status" value="1"/>
</dbReference>
<dbReference type="PROSITE" id="PS00041">
    <property type="entry name" value="HTH_ARAC_FAMILY_1"/>
    <property type="match status" value="1"/>
</dbReference>
<evidence type="ECO:0000313" key="5">
    <source>
        <dbReference type="EMBL" id="OLP52626.1"/>
    </source>
</evidence>
<keyword evidence="3" id="KW-0804">Transcription</keyword>
<dbReference type="PANTHER" id="PTHR46796">
    <property type="entry name" value="HTH-TYPE TRANSCRIPTIONAL ACTIVATOR RHAS-RELATED"/>
    <property type="match status" value="1"/>
</dbReference>
<dbReference type="Proteomes" id="UP000186143">
    <property type="component" value="Unassembled WGS sequence"/>
</dbReference>
<dbReference type="InterPro" id="IPR050204">
    <property type="entry name" value="AraC_XylS_family_regulators"/>
</dbReference>
<sequence>MGFQPRMHNRIEGFSILGGLKRLSFPGMTADLWDVACAPEAGGFYLGEDPRLFIVLSATGDERRSLRLSAPGLEAAEAGPNLSPSLSYVPAGLGLRGEMRAVRTLRHLDLHIGREALAERLGEGTDPRALSIPRLLQPSPELLPVARLLAVECEAAQPLLPLYAESLALALLIGLLRLPAPAAPMRAGLAPWALRRVVDFIETHCQRAIRLEELAGLAGLSPSHFCHAFKASTGMGAHRYQMEARLARARTLLKAGRLSISEIATETGFADQAHFTRAFRHLSGTTPARWARLHRDT</sequence>
<dbReference type="RefSeq" id="WP_075637173.1">
    <property type="nucleotide sequence ID" value="NZ_MKIO01000047.1"/>
</dbReference>
<dbReference type="OrthoDB" id="110167at2"/>
<evidence type="ECO:0000256" key="3">
    <source>
        <dbReference type="ARBA" id="ARBA00023163"/>
    </source>
</evidence>
<dbReference type="InterPro" id="IPR018060">
    <property type="entry name" value="HTH_AraC"/>
</dbReference>
<dbReference type="InterPro" id="IPR009057">
    <property type="entry name" value="Homeodomain-like_sf"/>
</dbReference>
<dbReference type="AlphaFoldDB" id="A0A1Q9ACL0"/>
<dbReference type="PRINTS" id="PR00032">
    <property type="entry name" value="HTHARAC"/>
</dbReference>
<organism evidence="5 6">
    <name type="scientific">Xaviernesmea rhizosphaerae</name>
    <dbReference type="NCBI Taxonomy" id="1672749"/>
    <lineage>
        <taxon>Bacteria</taxon>
        <taxon>Pseudomonadati</taxon>
        <taxon>Pseudomonadota</taxon>
        <taxon>Alphaproteobacteria</taxon>
        <taxon>Hyphomicrobiales</taxon>
        <taxon>Rhizobiaceae</taxon>
        <taxon>Rhizobium/Agrobacterium group</taxon>
        <taxon>Xaviernesmea</taxon>
    </lineage>
</organism>
<reference evidence="5 6" key="1">
    <citation type="submission" date="2016-09" db="EMBL/GenBank/DDBJ databases">
        <title>Rhizobium sp. nov., a novel species isolated from the rice rhizosphere.</title>
        <authorList>
            <person name="Zhao J."/>
            <person name="Zhang X."/>
        </authorList>
    </citation>
    <scope>NUCLEOTIDE SEQUENCE [LARGE SCALE GENOMIC DNA]</scope>
    <source>
        <strain evidence="5 6">MH17</strain>
    </source>
</reference>
<keyword evidence="2" id="KW-0238">DNA-binding</keyword>
<keyword evidence="1" id="KW-0805">Transcription regulation</keyword>
<gene>
    <name evidence="5" type="ORF">BJF92_14515</name>
</gene>
<evidence type="ECO:0000256" key="2">
    <source>
        <dbReference type="ARBA" id="ARBA00023125"/>
    </source>
</evidence>
<dbReference type="Gene3D" id="1.10.10.60">
    <property type="entry name" value="Homeodomain-like"/>
    <property type="match status" value="2"/>
</dbReference>
<dbReference type="Pfam" id="PF12833">
    <property type="entry name" value="HTH_18"/>
    <property type="match status" value="1"/>
</dbReference>
<dbReference type="InterPro" id="IPR018062">
    <property type="entry name" value="HTH_AraC-typ_CS"/>
</dbReference>
<dbReference type="PROSITE" id="PS01124">
    <property type="entry name" value="HTH_ARAC_FAMILY_2"/>
    <property type="match status" value="1"/>
</dbReference>
<dbReference type="EMBL" id="MKIO01000047">
    <property type="protein sequence ID" value="OLP52626.1"/>
    <property type="molecule type" value="Genomic_DNA"/>
</dbReference>
<dbReference type="GO" id="GO:0043565">
    <property type="term" value="F:sequence-specific DNA binding"/>
    <property type="evidence" value="ECO:0007669"/>
    <property type="project" value="InterPro"/>
</dbReference>
<evidence type="ECO:0000259" key="4">
    <source>
        <dbReference type="PROSITE" id="PS01124"/>
    </source>
</evidence>
<dbReference type="GO" id="GO:0003700">
    <property type="term" value="F:DNA-binding transcription factor activity"/>
    <property type="evidence" value="ECO:0007669"/>
    <property type="project" value="InterPro"/>
</dbReference>
<feature type="domain" description="HTH araC/xylS-type" evidence="4">
    <location>
        <begin position="195"/>
        <end position="293"/>
    </location>
</feature>